<sequence>MEQITLSAITQHVQENQVIRCSQHGFTKCRSSLTNLMSLYDEVTCLVDEGMAADIVYLDFSKAFGTVSHSTLLEKLAAYGLNGCMLCWIKNWLNGQAQRAVVNGVKSSRRPVTSGVPQGSVLGPIILSIFNNNLDEGIECILSKFAGDTKLGGSADLPDGQDTLQRDLDRLHQWAEANWMRFNTAQCWVLHLGHNNPMQCYGLGEEWLESCLVEKDLGMLVDSHLNMSQQCAQVAKKANSILTCISNSVASRTREVIIPLYLVLMRLHLKYCVQFWAPLYKKDIEVLERVQRRATKLVKGLESKSCEK</sequence>
<comment type="caution">
    <text evidence="2">The sequence shown here is derived from an EMBL/GenBank/DDBJ whole genome shotgun (WGS) entry which is preliminary data.</text>
</comment>
<dbReference type="InterPro" id="IPR043502">
    <property type="entry name" value="DNA/RNA_pol_sf"/>
</dbReference>
<keyword evidence="3" id="KW-1185">Reference proteome</keyword>
<protein>
    <submittedName>
        <fullName evidence="2">Mitochondrial enolase superfamily member 1</fullName>
    </submittedName>
</protein>
<name>A0ABC9WMG4_GRUJA</name>
<dbReference type="Proteomes" id="UP001623348">
    <property type="component" value="Unassembled WGS sequence"/>
</dbReference>
<dbReference type="AlphaFoldDB" id="A0ABC9WMG4"/>
<accession>A0ABC9WMG4</accession>
<evidence type="ECO:0000313" key="2">
    <source>
        <dbReference type="EMBL" id="GAB0186485.1"/>
    </source>
</evidence>
<dbReference type="SUPFAM" id="SSF56672">
    <property type="entry name" value="DNA/RNA polymerases"/>
    <property type="match status" value="1"/>
</dbReference>
<dbReference type="InterPro" id="IPR000477">
    <property type="entry name" value="RT_dom"/>
</dbReference>
<dbReference type="PROSITE" id="PS50878">
    <property type="entry name" value="RT_POL"/>
    <property type="match status" value="1"/>
</dbReference>
<dbReference type="Pfam" id="PF00078">
    <property type="entry name" value="RVT_1"/>
    <property type="match status" value="1"/>
</dbReference>
<gene>
    <name evidence="2" type="ORF">GRJ2_001113800</name>
</gene>
<dbReference type="PANTHER" id="PTHR33332">
    <property type="entry name" value="REVERSE TRANSCRIPTASE DOMAIN-CONTAINING PROTEIN"/>
    <property type="match status" value="1"/>
</dbReference>
<feature type="domain" description="Reverse transcriptase" evidence="1">
    <location>
        <begin position="1"/>
        <end position="212"/>
    </location>
</feature>
<proteinExistence type="predicted"/>
<dbReference type="EMBL" id="BAAFJT010000003">
    <property type="protein sequence ID" value="GAB0186485.1"/>
    <property type="molecule type" value="Genomic_DNA"/>
</dbReference>
<organism evidence="2 3">
    <name type="scientific">Grus japonensis</name>
    <name type="common">Japanese crane</name>
    <name type="synonym">Red-crowned crane</name>
    <dbReference type="NCBI Taxonomy" id="30415"/>
    <lineage>
        <taxon>Eukaryota</taxon>
        <taxon>Metazoa</taxon>
        <taxon>Chordata</taxon>
        <taxon>Craniata</taxon>
        <taxon>Vertebrata</taxon>
        <taxon>Euteleostomi</taxon>
        <taxon>Archelosauria</taxon>
        <taxon>Archosauria</taxon>
        <taxon>Dinosauria</taxon>
        <taxon>Saurischia</taxon>
        <taxon>Theropoda</taxon>
        <taxon>Coelurosauria</taxon>
        <taxon>Aves</taxon>
        <taxon>Neognathae</taxon>
        <taxon>Neoaves</taxon>
        <taxon>Gruiformes</taxon>
        <taxon>Gruidae</taxon>
        <taxon>Grus</taxon>
    </lineage>
</organism>
<evidence type="ECO:0000259" key="1">
    <source>
        <dbReference type="PROSITE" id="PS50878"/>
    </source>
</evidence>
<evidence type="ECO:0000313" key="3">
    <source>
        <dbReference type="Proteomes" id="UP001623348"/>
    </source>
</evidence>
<reference evidence="2 3" key="1">
    <citation type="submission" date="2024-06" db="EMBL/GenBank/DDBJ databases">
        <title>The draft genome of Grus japonensis, version 3.</title>
        <authorList>
            <person name="Nabeshima K."/>
            <person name="Suzuki S."/>
            <person name="Onuma M."/>
        </authorList>
    </citation>
    <scope>NUCLEOTIDE SEQUENCE [LARGE SCALE GENOMIC DNA]</scope>
    <source>
        <strain evidence="2 3">451A</strain>
    </source>
</reference>